<dbReference type="OrthoDB" id="2440102at2759"/>
<protein>
    <submittedName>
        <fullName evidence="2">Uncharacterized protein</fullName>
    </submittedName>
</protein>
<evidence type="ECO:0000256" key="1">
    <source>
        <dbReference type="SAM" id="MobiDB-lite"/>
    </source>
</evidence>
<feature type="compositionally biased region" description="Polar residues" evidence="1">
    <location>
        <begin position="74"/>
        <end position="90"/>
    </location>
</feature>
<proteinExistence type="predicted"/>
<dbReference type="Proteomes" id="UP000807716">
    <property type="component" value="Unassembled WGS sequence"/>
</dbReference>
<organism evidence="2 3">
    <name type="scientific">Actinomortierella ambigua</name>
    <dbReference type="NCBI Taxonomy" id="1343610"/>
    <lineage>
        <taxon>Eukaryota</taxon>
        <taxon>Fungi</taxon>
        <taxon>Fungi incertae sedis</taxon>
        <taxon>Mucoromycota</taxon>
        <taxon>Mortierellomycotina</taxon>
        <taxon>Mortierellomycetes</taxon>
        <taxon>Mortierellales</taxon>
        <taxon>Mortierellaceae</taxon>
        <taxon>Actinomortierella</taxon>
    </lineage>
</organism>
<accession>A0A9P6Q4K1</accession>
<feature type="compositionally biased region" description="Basic and acidic residues" evidence="1">
    <location>
        <begin position="608"/>
        <end position="626"/>
    </location>
</feature>
<feature type="compositionally biased region" description="Polar residues" evidence="1">
    <location>
        <begin position="711"/>
        <end position="732"/>
    </location>
</feature>
<feature type="region of interest" description="Disordered" evidence="1">
    <location>
        <begin position="700"/>
        <end position="732"/>
    </location>
</feature>
<dbReference type="EMBL" id="JAAAJB010000246">
    <property type="protein sequence ID" value="KAG0260514.1"/>
    <property type="molecule type" value="Genomic_DNA"/>
</dbReference>
<reference evidence="2" key="1">
    <citation type="journal article" date="2020" name="Fungal Divers.">
        <title>Resolving the Mortierellaceae phylogeny through synthesis of multi-gene phylogenetics and phylogenomics.</title>
        <authorList>
            <person name="Vandepol N."/>
            <person name="Liber J."/>
            <person name="Desiro A."/>
            <person name="Na H."/>
            <person name="Kennedy M."/>
            <person name="Barry K."/>
            <person name="Grigoriev I.V."/>
            <person name="Miller A.N."/>
            <person name="O'Donnell K."/>
            <person name="Stajich J.E."/>
            <person name="Bonito G."/>
        </authorList>
    </citation>
    <scope>NUCLEOTIDE SEQUENCE</scope>
    <source>
        <strain evidence="2">BC1065</strain>
    </source>
</reference>
<gene>
    <name evidence="2" type="ORF">DFQ27_003496</name>
</gene>
<feature type="compositionally biased region" description="Basic residues" evidence="1">
    <location>
        <begin position="115"/>
        <end position="132"/>
    </location>
</feature>
<feature type="region of interest" description="Disordered" evidence="1">
    <location>
        <begin position="1"/>
        <end position="142"/>
    </location>
</feature>
<feature type="compositionally biased region" description="Polar residues" evidence="1">
    <location>
        <begin position="1"/>
        <end position="19"/>
    </location>
</feature>
<evidence type="ECO:0000313" key="2">
    <source>
        <dbReference type="EMBL" id="KAG0260514.1"/>
    </source>
</evidence>
<feature type="region of interest" description="Disordered" evidence="1">
    <location>
        <begin position="235"/>
        <end position="262"/>
    </location>
</feature>
<feature type="region of interest" description="Disordered" evidence="1">
    <location>
        <begin position="565"/>
        <end position="670"/>
    </location>
</feature>
<sequence>MSMSSGTASPSTTVSQIPNSPRAVLPPIMGLHPSGPFAFSKHPPSPDSPFEQSPQVPSAHLPPPLPKAGIHPFSRSNSFSHTPSHDSSGPTEDDDDVDEPAALSASPLDTDVRRSRTQPSRRKWKRGKKITRVGHGDGHLKQHDRRLSGMNILLNSNRNRSNVWRLSPAVTEMLTQDFAPVTRDHVSRQLRRMDEEEYRRVELFVSEKYADRLTAHPWFLNNLTALLCVVEEDGEDAQVKGQQGTRESDDQDMSMEVDAAPPSSSHLPLKFMPIHSDVYSHQPAEQSCMKGLQGLTITPHEEISEFTAIISEKKQQQEHSDDRFLAGRISLPPHAYCLKELLAKNFTLSADPAQWGLYRFQEYPDLRFVVLNSVIQEYRRTKAQLEARRYRPEDESQEDGEGDGYMAVDSRVSDGMTVHPRYRMALTLMETLADEERDQVPQEMLEAFGQFDWTLSDHTRRVCFFEQPPMGLSHSSKVWTRFDRLVWHPTESEILHRDYEMLLPPTPTADVQQNQEVDEKSVKDEETEAVVARFVHTDSLAPAMVALLWADMFMTYKTTGSLFQNEGNLSGEEEDHIKEEDEQYEYDDEEEEVEGEEEDEEEAADYDGEVKHEDVDAQVRQDGEQRDAEEDDGADRISTSDSFHRWRMTRRSTSDSNSTSASRRDSAMPSLSLAMSTFPAVATTTPTSPTTLMAKTVTGSTALPAEEQGEPLTTPSISKENGVYSTSMASPATSVNTASALAGRRISIAELCSPMLTLGNTTNSSASN</sequence>
<feature type="compositionally biased region" description="Acidic residues" evidence="1">
    <location>
        <begin position="580"/>
        <end position="607"/>
    </location>
</feature>
<dbReference type="AlphaFoldDB" id="A0A9P6Q4K1"/>
<evidence type="ECO:0000313" key="3">
    <source>
        <dbReference type="Proteomes" id="UP000807716"/>
    </source>
</evidence>
<name>A0A9P6Q4K1_9FUNG</name>
<comment type="caution">
    <text evidence="2">The sequence shown here is derived from an EMBL/GenBank/DDBJ whole genome shotgun (WGS) entry which is preliminary data.</text>
</comment>
<keyword evidence="3" id="KW-1185">Reference proteome</keyword>